<comment type="caution">
    <text evidence="1">The sequence shown here is derived from an EMBL/GenBank/DDBJ whole genome shotgun (WGS) entry which is preliminary data.</text>
</comment>
<protein>
    <submittedName>
        <fullName evidence="1">Uncharacterized protein</fullName>
    </submittedName>
</protein>
<gene>
    <name evidence="1" type="ORF">VC34_08215</name>
</gene>
<reference evidence="1 2" key="1">
    <citation type="submission" date="2015-03" db="EMBL/GenBank/DDBJ databases">
        <title>Comparative genomics of Pseudomonas insights into diversity of traits involved in vanlence and defense.</title>
        <authorList>
            <person name="Qin Y."/>
        </authorList>
    </citation>
    <scope>NUCLEOTIDE SEQUENCE [LARGE SCALE GENOMIC DNA]</scope>
    <source>
        <strain evidence="1 2">C3</strain>
    </source>
</reference>
<evidence type="ECO:0000313" key="1">
    <source>
        <dbReference type="EMBL" id="KJZ46015.1"/>
    </source>
</evidence>
<evidence type="ECO:0000313" key="2">
    <source>
        <dbReference type="Proteomes" id="UP000033500"/>
    </source>
</evidence>
<dbReference type="Proteomes" id="UP000033500">
    <property type="component" value="Unassembled WGS sequence"/>
</dbReference>
<dbReference type="RefSeq" id="WP_046046074.1">
    <property type="nucleotide sequence ID" value="NZ_LACD01000007.1"/>
</dbReference>
<organism evidence="1 2">
    <name type="scientific">Pseudomonas fluorescens</name>
    <dbReference type="NCBI Taxonomy" id="294"/>
    <lineage>
        <taxon>Bacteria</taxon>
        <taxon>Pseudomonadati</taxon>
        <taxon>Pseudomonadota</taxon>
        <taxon>Gammaproteobacteria</taxon>
        <taxon>Pseudomonadales</taxon>
        <taxon>Pseudomonadaceae</taxon>
        <taxon>Pseudomonas</taxon>
    </lineage>
</organism>
<dbReference type="PATRIC" id="fig|294.131.peg.5861"/>
<sequence>MDEEISFEHGEVMYTCTYHVQGDDLIVYLPDGTQRTSTLRGLDPEMAAQTHLRGFVLHLQKASSLGK</sequence>
<proteinExistence type="predicted"/>
<dbReference type="EMBL" id="LACD01000007">
    <property type="protein sequence ID" value="KJZ46015.1"/>
    <property type="molecule type" value="Genomic_DNA"/>
</dbReference>
<name>A0A0F4TPU4_PSEFL</name>
<dbReference type="AlphaFoldDB" id="A0A0F4TPU4"/>
<accession>A0A0F4TPU4</accession>